<dbReference type="PANTHER" id="PTHR43415:SF3">
    <property type="entry name" value="GNAT-FAMILY ACETYLTRANSFERASE"/>
    <property type="match status" value="1"/>
</dbReference>
<accession>A0A7T0BWD2</accession>
<dbReference type="Gene3D" id="3.40.630.30">
    <property type="match status" value="1"/>
</dbReference>
<gene>
    <name evidence="2" type="ORF">G3M70_09860</name>
</gene>
<dbReference type="CDD" id="cd04301">
    <property type="entry name" value="NAT_SF"/>
    <property type="match status" value="1"/>
</dbReference>
<dbReference type="Proteomes" id="UP000594688">
    <property type="component" value="Chromosome"/>
</dbReference>
<keyword evidence="2" id="KW-0808">Transferase</keyword>
<dbReference type="PROSITE" id="PS51186">
    <property type="entry name" value="GNAT"/>
    <property type="match status" value="1"/>
</dbReference>
<evidence type="ECO:0000259" key="1">
    <source>
        <dbReference type="PROSITE" id="PS51186"/>
    </source>
</evidence>
<dbReference type="GO" id="GO:0016747">
    <property type="term" value="F:acyltransferase activity, transferring groups other than amino-acyl groups"/>
    <property type="evidence" value="ECO:0007669"/>
    <property type="project" value="InterPro"/>
</dbReference>
<dbReference type="InterPro" id="IPR016181">
    <property type="entry name" value="Acyl_CoA_acyltransferase"/>
</dbReference>
<dbReference type="EMBL" id="CP048685">
    <property type="protein sequence ID" value="QPJ62158.1"/>
    <property type="molecule type" value="Genomic_DNA"/>
</dbReference>
<evidence type="ECO:0000313" key="3">
    <source>
        <dbReference type="Proteomes" id="UP000594688"/>
    </source>
</evidence>
<dbReference type="InterPro" id="IPR000182">
    <property type="entry name" value="GNAT_dom"/>
</dbReference>
<reference evidence="2 3" key="1">
    <citation type="submission" date="2020-02" db="EMBL/GenBank/DDBJ databases">
        <title>Genomic and physiological characterization of two novel Nitrospinaceae genera.</title>
        <authorList>
            <person name="Mueller A.J."/>
            <person name="Jung M.-Y."/>
            <person name="Strachan C.R."/>
            <person name="Herbold C.W."/>
            <person name="Kirkegaard R.H."/>
            <person name="Daims H."/>
        </authorList>
    </citation>
    <scope>NUCLEOTIDE SEQUENCE [LARGE SCALE GENOMIC DNA]</scope>
    <source>
        <strain evidence="2">EB</strain>
    </source>
</reference>
<dbReference type="KEGG" id="nli:G3M70_09860"/>
<feature type="domain" description="N-acetyltransferase" evidence="1">
    <location>
        <begin position="5"/>
        <end position="149"/>
    </location>
</feature>
<name>A0A7T0BWD2_9BACT</name>
<dbReference type="PANTHER" id="PTHR43415">
    <property type="entry name" value="SPERMIDINE N(1)-ACETYLTRANSFERASE"/>
    <property type="match status" value="1"/>
</dbReference>
<dbReference type="AlphaFoldDB" id="A0A7T0BWD2"/>
<proteinExistence type="predicted"/>
<dbReference type="SUPFAM" id="SSF55729">
    <property type="entry name" value="Acyl-CoA N-acyltransferases (Nat)"/>
    <property type="match status" value="1"/>
</dbReference>
<organism evidence="2 3">
    <name type="scientific">Candidatus Nitronauta litoralis</name>
    <dbReference type="NCBI Taxonomy" id="2705533"/>
    <lineage>
        <taxon>Bacteria</taxon>
        <taxon>Pseudomonadati</taxon>
        <taxon>Nitrospinota/Tectimicrobiota group</taxon>
        <taxon>Nitrospinota</taxon>
        <taxon>Nitrospinia</taxon>
        <taxon>Nitrospinales</taxon>
        <taxon>Nitrospinaceae</taxon>
        <taxon>Candidatus Nitronauta</taxon>
    </lineage>
</organism>
<sequence length="149" mass="16934">MEFSITLRSAQREDCKSVFAWRNDPEVRQHIFDPAPIAWEDHEQWFNKILEASDRHLLIGDSEGKSIGVIRIEPVDQEGGEISVYLVPGNSGQGLGSLLISKGIEWVAQHHPQIKHLQAKILGENAASLKAFQRAGFKESYRFYEWHAP</sequence>
<evidence type="ECO:0000313" key="2">
    <source>
        <dbReference type="EMBL" id="QPJ62158.1"/>
    </source>
</evidence>
<protein>
    <submittedName>
        <fullName evidence="2">GNAT family N-acetyltransferase</fullName>
    </submittedName>
</protein>
<dbReference type="Pfam" id="PF13302">
    <property type="entry name" value="Acetyltransf_3"/>
    <property type="match status" value="1"/>
</dbReference>